<comment type="caution">
    <text evidence="1">The sequence shown here is derived from an EMBL/GenBank/DDBJ whole genome shotgun (WGS) entry which is preliminary data.</text>
</comment>
<sequence>MCVNKDSVIDAENSFKKHQNSINYSLFYFEIKCTTRIGGKLNNHTEMVIGLELEAADKAYIRFEAFYASIYIENEKKFKVPHFS</sequence>
<accession>A0A6V7WT14</accession>
<protein>
    <submittedName>
        <fullName evidence="1">Uncharacterized protein</fullName>
    </submittedName>
</protein>
<proteinExistence type="predicted"/>
<reference evidence="1 2" key="1">
    <citation type="submission" date="2020-08" db="EMBL/GenBank/DDBJ databases">
        <authorList>
            <person name="Koutsovoulos G."/>
            <person name="Danchin GJ E."/>
        </authorList>
    </citation>
    <scope>NUCLEOTIDE SEQUENCE [LARGE SCALE GENOMIC DNA]</scope>
</reference>
<organism evidence="1 2">
    <name type="scientific">Meloidogyne enterolobii</name>
    <name type="common">Root-knot nematode worm</name>
    <name type="synonym">Meloidogyne mayaguensis</name>
    <dbReference type="NCBI Taxonomy" id="390850"/>
    <lineage>
        <taxon>Eukaryota</taxon>
        <taxon>Metazoa</taxon>
        <taxon>Ecdysozoa</taxon>
        <taxon>Nematoda</taxon>
        <taxon>Chromadorea</taxon>
        <taxon>Rhabditida</taxon>
        <taxon>Tylenchina</taxon>
        <taxon>Tylenchomorpha</taxon>
        <taxon>Tylenchoidea</taxon>
        <taxon>Meloidogynidae</taxon>
        <taxon>Meloidogyninae</taxon>
        <taxon>Meloidogyne</taxon>
    </lineage>
</organism>
<evidence type="ECO:0000313" key="2">
    <source>
        <dbReference type="Proteomes" id="UP000580250"/>
    </source>
</evidence>
<evidence type="ECO:0000313" key="1">
    <source>
        <dbReference type="EMBL" id="CAD2190209.1"/>
    </source>
</evidence>
<gene>
    <name evidence="1" type="ORF">MENT_LOCUS42982</name>
</gene>
<dbReference type="EMBL" id="CAJEWN010000794">
    <property type="protein sequence ID" value="CAD2190209.1"/>
    <property type="molecule type" value="Genomic_DNA"/>
</dbReference>
<name>A0A6V7WT14_MELEN</name>
<dbReference type="AlphaFoldDB" id="A0A6V7WT14"/>
<dbReference type="Proteomes" id="UP000580250">
    <property type="component" value="Unassembled WGS sequence"/>
</dbReference>